<organism evidence="3 4">
    <name type="scientific">Puniceispirillum marinum (strain IMCC1322)</name>
    <dbReference type="NCBI Taxonomy" id="488538"/>
    <lineage>
        <taxon>Bacteria</taxon>
        <taxon>Pseudomonadati</taxon>
        <taxon>Pseudomonadota</taxon>
        <taxon>Alphaproteobacteria</taxon>
        <taxon>Candidatus Puniceispirillales</taxon>
        <taxon>Candidatus Puniceispirillaceae</taxon>
        <taxon>Candidatus Puniceispirillum</taxon>
    </lineage>
</organism>
<dbReference type="GO" id="GO:0016020">
    <property type="term" value="C:membrane"/>
    <property type="evidence" value="ECO:0007669"/>
    <property type="project" value="TreeGrafter"/>
</dbReference>
<accession>D5BRJ8</accession>
<dbReference type="Proteomes" id="UP000007460">
    <property type="component" value="Chromosome"/>
</dbReference>
<evidence type="ECO:0000313" key="3">
    <source>
        <dbReference type="EMBL" id="ADE38895.1"/>
    </source>
</evidence>
<dbReference type="PANTHER" id="PTHR44196">
    <property type="entry name" value="DEHYDROGENASE/REDUCTASE SDR FAMILY MEMBER 7B"/>
    <property type="match status" value="1"/>
</dbReference>
<dbReference type="GO" id="GO:0016491">
    <property type="term" value="F:oxidoreductase activity"/>
    <property type="evidence" value="ECO:0007669"/>
    <property type="project" value="UniProtKB-KW"/>
</dbReference>
<dbReference type="RefSeq" id="WP_013045524.1">
    <property type="nucleotide sequence ID" value="NC_014010.1"/>
</dbReference>
<evidence type="ECO:0000256" key="1">
    <source>
        <dbReference type="ARBA" id="ARBA00006484"/>
    </source>
</evidence>
<dbReference type="Gene3D" id="3.40.50.720">
    <property type="entry name" value="NAD(P)-binding Rossmann-like Domain"/>
    <property type="match status" value="1"/>
</dbReference>
<reference evidence="3 4" key="1">
    <citation type="journal article" date="2010" name="J. Bacteriol.">
        <title>Complete genome sequence of "Candidatus Puniceispirillum marinum" IMCC1322, a representative of the SAR116 clade in the Alphaproteobacteria.</title>
        <authorList>
            <person name="Oh H.M."/>
            <person name="Kwon K.K."/>
            <person name="Kang I."/>
            <person name="Kang S.G."/>
            <person name="Lee J.H."/>
            <person name="Kim S.J."/>
            <person name="Cho J.C."/>
        </authorList>
    </citation>
    <scope>NUCLEOTIDE SEQUENCE [LARGE SCALE GENOMIC DNA]</scope>
    <source>
        <strain evidence="3 4">IMCC1322</strain>
    </source>
</reference>
<dbReference type="PRINTS" id="PR00081">
    <property type="entry name" value="GDHRDH"/>
</dbReference>
<dbReference type="InterPro" id="IPR020904">
    <property type="entry name" value="Sc_DH/Rdtase_CS"/>
</dbReference>
<dbReference type="STRING" id="488538.SAR116_0652"/>
<dbReference type="HOGENOM" id="CLU_010194_2_10_5"/>
<comment type="similarity">
    <text evidence="1">Belongs to the short-chain dehydrogenases/reductases (SDR) family.</text>
</comment>
<evidence type="ECO:0000313" key="4">
    <source>
        <dbReference type="Proteomes" id="UP000007460"/>
    </source>
</evidence>
<dbReference type="Pfam" id="PF00106">
    <property type="entry name" value="adh_short"/>
    <property type="match status" value="1"/>
</dbReference>
<protein>
    <submittedName>
        <fullName evidence="3">NAD/NADP dependent oxidoreductase</fullName>
        <ecNumber evidence="3">1.1.1.-</ecNumber>
    </submittedName>
</protein>
<dbReference type="KEGG" id="apb:SAR116_0652"/>
<sequence>MSSQDLDGKLILVTGASRGIGRAVAIAAAQAGAELIITGRTMGALEETDDAIKSAGSKATIVELDMADTPAIPRLASAIQGRWGHLDGLVANAGMIGPLTPVSHHEESVWNNTIMINLTAQWHLIKAMEPLLLQSDAGRAILVSSGAASNPRAFWGAYAASKAGLEALGICWAAETEQTNLRVNMINPGATATLMRASAFPGEDPSTIPAPEDIAPAFVTLLSPACTSHGKVVAAREMLGL</sequence>
<evidence type="ECO:0000256" key="2">
    <source>
        <dbReference type="ARBA" id="ARBA00023002"/>
    </source>
</evidence>
<proteinExistence type="inferred from homology"/>
<dbReference type="EC" id="1.1.1.-" evidence="3"/>
<name>D5BRJ8_PUNMI</name>
<dbReference type="OrthoDB" id="9790785at2"/>
<keyword evidence="4" id="KW-1185">Reference proteome</keyword>
<dbReference type="SUPFAM" id="SSF51735">
    <property type="entry name" value="NAD(P)-binding Rossmann-fold domains"/>
    <property type="match status" value="1"/>
</dbReference>
<dbReference type="AlphaFoldDB" id="D5BRJ8"/>
<dbReference type="eggNOG" id="COG1028">
    <property type="taxonomic scope" value="Bacteria"/>
</dbReference>
<keyword evidence="2 3" id="KW-0560">Oxidoreductase</keyword>
<dbReference type="PANTHER" id="PTHR44196:SF4">
    <property type="entry name" value="SHORT CHAIN DEHYDROGENASE"/>
    <property type="match status" value="1"/>
</dbReference>
<dbReference type="InterPro" id="IPR036291">
    <property type="entry name" value="NAD(P)-bd_dom_sf"/>
</dbReference>
<gene>
    <name evidence="3" type="ordered locus">SAR116_0652</name>
</gene>
<dbReference type="PROSITE" id="PS00061">
    <property type="entry name" value="ADH_SHORT"/>
    <property type="match status" value="1"/>
</dbReference>
<dbReference type="InterPro" id="IPR002347">
    <property type="entry name" value="SDR_fam"/>
</dbReference>
<dbReference type="EMBL" id="CP001751">
    <property type="protein sequence ID" value="ADE38895.1"/>
    <property type="molecule type" value="Genomic_DNA"/>
</dbReference>